<protein>
    <submittedName>
        <fullName evidence="1">Uncharacterized protein</fullName>
    </submittedName>
</protein>
<dbReference type="EMBL" id="JAEAOA010000566">
    <property type="protein sequence ID" value="KAK3606594.1"/>
    <property type="molecule type" value="Genomic_DNA"/>
</dbReference>
<evidence type="ECO:0000313" key="2">
    <source>
        <dbReference type="Proteomes" id="UP001195483"/>
    </source>
</evidence>
<proteinExistence type="predicted"/>
<sequence length="89" mass="10098">MSWGLDRNVLFNNYNRHTITKSASAGITKATVIDSRQRVDDTLQSRKTSQRAQLIQHDHINSGISTRSSNQHCDTVKCNIEETRVEVDV</sequence>
<organism evidence="1 2">
    <name type="scientific">Potamilus streckersoni</name>
    <dbReference type="NCBI Taxonomy" id="2493646"/>
    <lineage>
        <taxon>Eukaryota</taxon>
        <taxon>Metazoa</taxon>
        <taxon>Spiralia</taxon>
        <taxon>Lophotrochozoa</taxon>
        <taxon>Mollusca</taxon>
        <taxon>Bivalvia</taxon>
        <taxon>Autobranchia</taxon>
        <taxon>Heteroconchia</taxon>
        <taxon>Palaeoheterodonta</taxon>
        <taxon>Unionida</taxon>
        <taxon>Unionoidea</taxon>
        <taxon>Unionidae</taxon>
        <taxon>Ambleminae</taxon>
        <taxon>Lampsilini</taxon>
        <taxon>Potamilus</taxon>
    </lineage>
</organism>
<comment type="caution">
    <text evidence="1">The sequence shown here is derived from an EMBL/GenBank/DDBJ whole genome shotgun (WGS) entry which is preliminary data.</text>
</comment>
<name>A0AAE0TA43_9BIVA</name>
<gene>
    <name evidence="1" type="ORF">CHS0354_008579</name>
</gene>
<reference evidence="1" key="1">
    <citation type="journal article" date="2021" name="Genome Biol. Evol.">
        <title>A High-Quality Reference Genome for a Parasitic Bivalve with Doubly Uniparental Inheritance (Bivalvia: Unionida).</title>
        <authorList>
            <person name="Smith C.H."/>
        </authorList>
    </citation>
    <scope>NUCLEOTIDE SEQUENCE</scope>
    <source>
        <strain evidence="1">CHS0354</strain>
    </source>
</reference>
<reference evidence="1" key="3">
    <citation type="submission" date="2023-05" db="EMBL/GenBank/DDBJ databases">
        <authorList>
            <person name="Smith C.H."/>
        </authorList>
    </citation>
    <scope>NUCLEOTIDE SEQUENCE</scope>
    <source>
        <strain evidence="1">CHS0354</strain>
        <tissue evidence="1">Mantle</tissue>
    </source>
</reference>
<keyword evidence="2" id="KW-1185">Reference proteome</keyword>
<accession>A0AAE0TA43</accession>
<evidence type="ECO:0000313" key="1">
    <source>
        <dbReference type="EMBL" id="KAK3606594.1"/>
    </source>
</evidence>
<dbReference type="AlphaFoldDB" id="A0AAE0TA43"/>
<dbReference type="Proteomes" id="UP001195483">
    <property type="component" value="Unassembled WGS sequence"/>
</dbReference>
<feature type="non-terminal residue" evidence="1">
    <location>
        <position position="1"/>
    </location>
</feature>
<reference evidence="1" key="2">
    <citation type="journal article" date="2021" name="Genome Biol. Evol.">
        <title>Developing a high-quality reference genome for a parasitic bivalve with doubly uniparental inheritance (Bivalvia: Unionida).</title>
        <authorList>
            <person name="Smith C.H."/>
        </authorList>
    </citation>
    <scope>NUCLEOTIDE SEQUENCE</scope>
    <source>
        <strain evidence="1">CHS0354</strain>
        <tissue evidence="1">Mantle</tissue>
    </source>
</reference>